<evidence type="ECO:0000259" key="10">
    <source>
        <dbReference type="PROSITE" id="PS50990"/>
    </source>
</evidence>
<dbReference type="Proteomes" id="UP000028487">
    <property type="component" value="Unassembled WGS sequence"/>
</dbReference>
<dbReference type="InterPro" id="IPR011527">
    <property type="entry name" value="ABC1_TM_dom"/>
</dbReference>
<dbReference type="SUPFAM" id="SSF52540">
    <property type="entry name" value="P-loop containing nucleoside triphosphate hydrolases"/>
    <property type="match status" value="1"/>
</dbReference>
<dbReference type="InterPro" id="IPR033838">
    <property type="entry name" value="CvaB_peptidase"/>
</dbReference>
<feature type="domain" description="ABC transmembrane type-1" evidence="9">
    <location>
        <begin position="173"/>
        <end position="452"/>
    </location>
</feature>
<dbReference type="PROSITE" id="PS50929">
    <property type="entry name" value="ABC_TM1F"/>
    <property type="match status" value="1"/>
</dbReference>
<evidence type="ECO:0000256" key="6">
    <source>
        <dbReference type="ARBA" id="ARBA00023136"/>
    </source>
</evidence>
<dbReference type="Pfam" id="PF03412">
    <property type="entry name" value="Peptidase_C39"/>
    <property type="match status" value="1"/>
</dbReference>
<dbReference type="InterPro" id="IPR003593">
    <property type="entry name" value="AAA+_ATPase"/>
</dbReference>
<dbReference type="InterPro" id="IPR039421">
    <property type="entry name" value="Type_1_exporter"/>
</dbReference>
<comment type="caution">
    <text evidence="11">The sequence shown here is derived from an EMBL/GenBank/DDBJ whole genome shotgun (WGS) entry which is preliminary data.</text>
</comment>
<reference evidence="11" key="1">
    <citation type="submission" date="2013-07" db="EMBL/GenBank/DDBJ databases">
        <title>Sub-species coevolution in mutualistic symbiosis.</title>
        <authorList>
            <person name="Murfin K."/>
            <person name="Klassen J."/>
            <person name="Lee M."/>
            <person name="Forst S."/>
            <person name="Stock P."/>
            <person name="Goodrich-Blair H."/>
        </authorList>
    </citation>
    <scope>NUCLEOTIDE SEQUENCE [LARGE SCALE GENOMIC DNA]</scope>
    <source>
        <strain evidence="11">Feltiae Moldova</strain>
    </source>
</reference>
<evidence type="ECO:0000256" key="1">
    <source>
        <dbReference type="ARBA" id="ARBA00004651"/>
    </source>
</evidence>
<dbReference type="SMART" id="SM00382">
    <property type="entry name" value="AAA"/>
    <property type="match status" value="1"/>
</dbReference>
<dbReference type="Pfam" id="PF00005">
    <property type="entry name" value="ABC_tran"/>
    <property type="match status" value="1"/>
</dbReference>
<dbReference type="HOGENOM" id="CLU_000604_84_3_6"/>
<evidence type="ECO:0000313" key="11">
    <source>
        <dbReference type="EMBL" id="CDH00353.1"/>
    </source>
</evidence>
<dbReference type="GO" id="GO:0006508">
    <property type="term" value="P:proteolysis"/>
    <property type="evidence" value="ECO:0007669"/>
    <property type="project" value="InterPro"/>
</dbReference>
<sequence length="693" mass="78769">MIKLNKIRFWSSYNLPTILQTEITECGLACLASIASFHGYETDLSSLRRKFSIPLTGINLTNIISYARELKLSYRAIRLDIDEINNLKSPCLLHWGLNHFVVLKKISSKKITIMDPSIGVRNLSINEFSDYFTGVAVEFWPSNEFKKEVSKEKINILSFVRNISGIKKSIVKILLLAFTLEFFALTSPFYMQLLIDHGIVSEDKNLILLLSLGFVILLLFQQVITIIQNLFTMYISTNLNIQWKSNVFTHLINLPIDFFEKRHLGDIISRFSSIDSIQSTLTSSFFISICNGLVSVITLIIMSMYNFQLTLISIFTLFIYITIRVVWYFPLMEAAKENITHAAKQSSNFMETMRGIKTIKIFGKENHRYNSWLSLFVDAINSNLKTQRLSLAFSFSNKILFGIQNILIVYLGTFFIFDNTFTVGILISFLAYKNQFESRTVSLIDQFISLKMLRIHLERLSDIVLTETEFKSDILLEEKKIESSDIAVKNLYFKYSENSSYLIENLSFNICSGDSVAIVGPSGCGKSTLLNLMMGNISPTNGEIKIGDVVVSKSNPKNIRNNIGLVAQDDFLFSGSIMDNITFFDEKPNIEKSINCAKIAAIHDDIINMPMKYETLIGDMGNVLSGGQKQRLCLARALYKDPKIIFLDEATSHLDIENEKIISSNLKMLNITKVMVAHRQETIKSANKIIQLT</sequence>
<gene>
    <name evidence="11" type="ORF">XBFM1_1540012</name>
</gene>
<organism evidence="11">
    <name type="scientific">Xenorhabdus bovienii str. feltiae Moldova</name>
    <dbReference type="NCBI Taxonomy" id="1398200"/>
    <lineage>
        <taxon>Bacteria</taxon>
        <taxon>Pseudomonadati</taxon>
        <taxon>Pseudomonadota</taxon>
        <taxon>Gammaproteobacteria</taxon>
        <taxon>Enterobacterales</taxon>
        <taxon>Morganellaceae</taxon>
        <taxon>Xenorhabdus</taxon>
    </lineage>
</organism>
<keyword evidence="5 7" id="KW-1133">Transmembrane helix</keyword>
<dbReference type="GO" id="GO:0140359">
    <property type="term" value="F:ABC-type transporter activity"/>
    <property type="evidence" value="ECO:0007669"/>
    <property type="project" value="InterPro"/>
</dbReference>
<keyword evidence="2 7" id="KW-0812">Transmembrane</keyword>
<dbReference type="Gene3D" id="3.40.50.300">
    <property type="entry name" value="P-loop containing nucleotide triphosphate hydrolases"/>
    <property type="match status" value="1"/>
</dbReference>
<dbReference type="Gene3D" id="1.20.1560.10">
    <property type="entry name" value="ABC transporter type 1, transmembrane domain"/>
    <property type="match status" value="1"/>
</dbReference>
<proteinExistence type="predicted"/>
<dbReference type="GO" id="GO:0034040">
    <property type="term" value="F:ATPase-coupled lipid transmembrane transporter activity"/>
    <property type="evidence" value="ECO:0007669"/>
    <property type="project" value="TreeGrafter"/>
</dbReference>
<evidence type="ECO:0000256" key="4">
    <source>
        <dbReference type="ARBA" id="ARBA00022840"/>
    </source>
</evidence>
<feature type="domain" description="ABC transporter" evidence="8">
    <location>
        <begin position="486"/>
        <end position="692"/>
    </location>
</feature>
<dbReference type="InterPro" id="IPR003439">
    <property type="entry name" value="ABC_transporter-like_ATP-bd"/>
</dbReference>
<dbReference type="GO" id="GO:0008234">
    <property type="term" value="F:cysteine-type peptidase activity"/>
    <property type="evidence" value="ECO:0007669"/>
    <property type="project" value="InterPro"/>
</dbReference>
<dbReference type="GO" id="GO:0005886">
    <property type="term" value="C:plasma membrane"/>
    <property type="evidence" value="ECO:0007669"/>
    <property type="project" value="UniProtKB-SubCell"/>
</dbReference>
<dbReference type="InterPro" id="IPR017871">
    <property type="entry name" value="ABC_transporter-like_CS"/>
</dbReference>
<dbReference type="InterPro" id="IPR005074">
    <property type="entry name" value="Peptidase_C39"/>
</dbReference>
<dbReference type="RefSeq" id="WP_038223358.1">
    <property type="nucleotide sequence ID" value="NZ_CAWLWD010000137.1"/>
</dbReference>
<dbReference type="EMBL" id="CBSV010000062">
    <property type="protein sequence ID" value="CDH00353.1"/>
    <property type="molecule type" value="Genomic_DNA"/>
</dbReference>
<dbReference type="Pfam" id="PF00664">
    <property type="entry name" value="ABC_membrane"/>
    <property type="match status" value="1"/>
</dbReference>
<dbReference type="CDD" id="cd02419">
    <property type="entry name" value="Peptidase_C39C"/>
    <property type="match status" value="1"/>
</dbReference>
<feature type="transmembrane region" description="Helical" evidence="7">
    <location>
        <begin position="207"/>
        <end position="227"/>
    </location>
</feature>
<keyword evidence="4 11" id="KW-0067">ATP-binding</keyword>
<feature type="transmembrane region" description="Helical" evidence="7">
    <location>
        <begin position="285"/>
        <end position="305"/>
    </location>
</feature>
<feature type="transmembrane region" description="Helical" evidence="7">
    <location>
        <begin position="311"/>
        <end position="329"/>
    </location>
</feature>
<dbReference type="SUPFAM" id="SSF90123">
    <property type="entry name" value="ABC transporter transmembrane region"/>
    <property type="match status" value="1"/>
</dbReference>
<dbReference type="PROSITE" id="PS50990">
    <property type="entry name" value="PEPTIDASE_C39"/>
    <property type="match status" value="1"/>
</dbReference>
<dbReference type="InterPro" id="IPR036640">
    <property type="entry name" value="ABC1_TM_sf"/>
</dbReference>
<feature type="transmembrane region" description="Helical" evidence="7">
    <location>
        <begin position="407"/>
        <end position="432"/>
    </location>
</feature>
<dbReference type="PROSITE" id="PS50893">
    <property type="entry name" value="ABC_TRANSPORTER_2"/>
    <property type="match status" value="1"/>
</dbReference>
<evidence type="ECO:0000256" key="2">
    <source>
        <dbReference type="ARBA" id="ARBA00022692"/>
    </source>
</evidence>
<dbReference type="InterPro" id="IPR027417">
    <property type="entry name" value="P-loop_NTPase"/>
</dbReference>
<dbReference type="PROSITE" id="PS00211">
    <property type="entry name" value="ABC_TRANSPORTER_1"/>
    <property type="match status" value="1"/>
</dbReference>
<dbReference type="PANTHER" id="PTHR24221:SF606">
    <property type="entry name" value="COLICIN V SECRETION-PROCESSING ATP-BINDING PROTEIN"/>
    <property type="match status" value="1"/>
</dbReference>
<keyword evidence="3" id="KW-0547">Nucleotide-binding</keyword>
<dbReference type="CDD" id="cd18567">
    <property type="entry name" value="ABC_6TM_CvaB_RaxB_like"/>
    <property type="match status" value="1"/>
</dbReference>
<feature type="domain" description="Peptidase C39" evidence="10">
    <location>
        <begin position="20"/>
        <end position="139"/>
    </location>
</feature>
<feature type="transmembrane region" description="Helical" evidence="7">
    <location>
        <begin position="173"/>
        <end position="195"/>
    </location>
</feature>
<dbReference type="PANTHER" id="PTHR24221">
    <property type="entry name" value="ATP-BINDING CASSETTE SUB-FAMILY B"/>
    <property type="match status" value="1"/>
</dbReference>
<evidence type="ECO:0000259" key="9">
    <source>
        <dbReference type="PROSITE" id="PS50929"/>
    </source>
</evidence>
<accession>A0A077NPN4</accession>
<dbReference type="AlphaFoldDB" id="A0A077NPN4"/>
<dbReference type="GO" id="GO:0005524">
    <property type="term" value="F:ATP binding"/>
    <property type="evidence" value="ECO:0007669"/>
    <property type="project" value="UniProtKB-KW"/>
</dbReference>
<dbReference type="MEROPS" id="C39.005"/>
<comment type="subcellular location">
    <subcellularLocation>
        <location evidence="1">Cell membrane</location>
        <topology evidence="1">Multi-pass membrane protein</topology>
    </subcellularLocation>
</comment>
<name>A0A077NPN4_XENBV</name>
<protein>
    <submittedName>
        <fullName evidence="11">Similar to toxin secretion ABC transporter ATP-binding protein</fullName>
    </submittedName>
</protein>
<keyword evidence="6 7" id="KW-0472">Membrane</keyword>
<evidence type="ECO:0000256" key="7">
    <source>
        <dbReference type="SAM" id="Phobius"/>
    </source>
</evidence>
<evidence type="ECO:0000259" key="8">
    <source>
        <dbReference type="PROSITE" id="PS50893"/>
    </source>
</evidence>
<dbReference type="Gene3D" id="3.90.70.10">
    <property type="entry name" value="Cysteine proteinases"/>
    <property type="match status" value="1"/>
</dbReference>
<dbReference type="GO" id="GO:0016887">
    <property type="term" value="F:ATP hydrolysis activity"/>
    <property type="evidence" value="ECO:0007669"/>
    <property type="project" value="InterPro"/>
</dbReference>
<evidence type="ECO:0000256" key="3">
    <source>
        <dbReference type="ARBA" id="ARBA00022741"/>
    </source>
</evidence>
<evidence type="ECO:0000256" key="5">
    <source>
        <dbReference type="ARBA" id="ARBA00022989"/>
    </source>
</evidence>